<organism evidence="1">
    <name type="scientific">marine sediment metagenome</name>
    <dbReference type="NCBI Taxonomy" id="412755"/>
    <lineage>
        <taxon>unclassified sequences</taxon>
        <taxon>metagenomes</taxon>
        <taxon>ecological metagenomes</taxon>
    </lineage>
</organism>
<protein>
    <recommendedName>
        <fullName evidence="2">Arylsulfotransferase N-terminal domain-containing protein</fullName>
    </recommendedName>
</protein>
<dbReference type="PANTHER" id="PTHR35340">
    <property type="entry name" value="PQQ ENZYME REPEAT PROTEIN-RELATED"/>
    <property type="match status" value="1"/>
</dbReference>
<dbReference type="EMBL" id="BARS01017660">
    <property type="protein sequence ID" value="GAF86592.1"/>
    <property type="molecule type" value="Genomic_DNA"/>
</dbReference>
<dbReference type="InterPro" id="IPR053143">
    <property type="entry name" value="Arylsulfate_ST"/>
</dbReference>
<dbReference type="PANTHER" id="PTHR35340:SF5">
    <property type="entry name" value="ASST-DOMAIN-CONTAINING PROTEIN"/>
    <property type="match status" value="1"/>
</dbReference>
<sequence>MLPNGHLVAIIKDVMILELDWDSNLVWKRRMRAHHDFYRLANGNTLVVDRRSLKNPWTHSGKLACDIIVELTPDNEVVWEWKAEEHAGEIAEHVNLTIPPYAKFWDWPHINTVEVLPDSPAARKDSRFKAGNILFCGRHIDTIGVIEKQSGKVVWAWGPGELLGPHIPTMLPNGHLLIYDNGQNAAVRRRGYTRVLELDPFGERIVWQYRADPPKSFYSPSRGSNQRLPN</sequence>
<dbReference type="InterPro" id="IPR039535">
    <property type="entry name" value="ASST-like"/>
</dbReference>
<dbReference type="Pfam" id="PF14269">
    <property type="entry name" value="Arylsulfotran_2"/>
    <property type="match status" value="1"/>
</dbReference>
<gene>
    <name evidence="1" type="ORF">S01H1_28852</name>
</gene>
<comment type="caution">
    <text evidence="1">The sequence shown here is derived from an EMBL/GenBank/DDBJ whole genome shotgun (WGS) entry which is preliminary data.</text>
</comment>
<evidence type="ECO:0008006" key="2">
    <source>
        <dbReference type="Google" id="ProtNLM"/>
    </source>
</evidence>
<accession>X0TEJ1</accession>
<reference evidence="1" key="1">
    <citation type="journal article" date="2014" name="Front. Microbiol.">
        <title>High frequency of phylogenetically diverse reductive dehalogenase-homologous genes in deep subseafloor sedimentary metagenomes.</title>
        <authorList>
            <person name="Kawai M."/>
            <person name="Futagami T."/>
            <person name="Toyoda A."/>
            <person name="Takaki Y."/>
            <person name="Nishi S."/>
            <person name="Hori S."/>
            <person name="Arai W."/>
            <person name="Tsubouchi T."/>
            <person name="Morono Y."/>
            <person name="Uchiyama I."/>
            <person name="Ito T."/>
            <person name="Fujiyama A."/>
            <person name="Inagaki F."/>
            <person name="Takami H."/>
        </authorList>
    </citation>
    <scope>NUCLEOTIDE SEQUENCE</scope>
    <source>
        <strain evidence="1">Expedition CK06-06</strain>
    </source>
</reference>
<dbReference type="AlphaFoldDB" id="X0TEJ1"/>
<name>X0TEJ1_9ZZZZ</name>
<feature type="non-terminal residue" evidence="1">
    <location>
        <position position="230"/>
    </location>
</feature>
<proteinExistence type="predicted"/>
<evidence type="ECO:0000313" key="1">
    <source>
        <dbReference type="EMBL" id="GAF86592.1"/>
    </source>
</evidence>